<dbReference type="InterPro" id="IPR021130">
    <property type="entry name" value="PRib-ATP_PPHydrolase-like"/>
</dbReference>
<dbReference type="OrthoDB" id="9795188at2"/>
<dbReference type="Proteomes" id="UP000179769">
    <property type="component" value="Unassembled WGS sequence"/>
</dbReference>
<dbReference type="InterPro" id="IPR023292">
    <property type="entry name" value="NTP_PyroPHydrolase-like_dom_sf"/>
</dbReference>
<name>A0A1S1RDC4_9ACTN</name>
<sequence length="137" mass="14255">MAMVREFHGALGDDLPGLPRLQDAATRRLRREFLAEEAAEAVAADENGDLVGLAQELADVVYVAYGTAARYGIPLDAVLAEIHRANLTKEAHPAGGKAVKGPTFRPADVAAVMGFTPAAPAEVGGPAGRAVDERAEP</sequence>
<organism evidence="1 2">
    <name type="scientific">Parafrankia soli</name>
    <dbReference type="NCBI Taxonomy" id="2599596"/>
    <lineage>
        <taxon>Bacteria</taxon>
        <taxon>Bacillati</taxon>
        <taxon>Actinomycetota</taxon>
        <taxon>Actinomycetes</taxon>
        <taxon>Frankiales</taxon>
        <taxon>Frankiaceae</taxon>
        <taxon>Parafrankia</taxon>
    </lineage>
</organism>
<dbReference type="SUPFAM" id="SSF101386">
    <property type="entry name" value="all-alpha NTP pyrophosphatases"/>
    <property type="match status" value="1"/>
</dbReference>
<dbReference type="AlphaFoldDB" id="A0A1S1RDC4"/>
<dbReference type="Gene3D" id="1.10.3420.10">
    <property type="entry name" value="putative ntp pyrophosphohydrolase like domain"/>
    <property type="match status" value="1"/>
</dbReference>
<protein>
    <recommendedName>
        <fullName evidence="3">Nucleotide pyrophosphohydrolase</fullName>
    </recommendedName>
</protein>
<dbReference type="EMBL" id="MAXA01000029">
    <property type="protein sequence ID" value="OHV43741.1"/>
    <property type="molecule type" value="Genomic_DNA"/>
</dbReference>
<dbReference type="CDD" id="cd11544">
    <property type="entry name" value="NTP-PPase_DR2231"/>
    <property type="match status" value="1"/>
</dbReference>
<evidence type="ECO:0008006" key="3">
    <source>
        <dbReference type="Google" id="ProtNLM"/>
    </source>
</evidence>
<evidence type="ECO:0000313" key="2">
    <source>
        <dbReference type="Proteomes" id="UP000179769"/>
    </source>
</evidence>
<evidence type="ECO:0000313" key="1">
    <source>
        <dbReference type="EMBL" id="OHV43741.1"/>
    </source>
</evidence>
<dbReference type="Pfam" id="PF01503">
    <property type="entry name" value="PRA-PH"/>
    <property type="match status" value="1"/>
</dbReference>
<reference evidence="2" key="1">
    <citation type="submission" date="2016-07" db="EMBL/GenBank/DDBJ databases">
        <title>Frankia sp. NRRL B-16219 Genome sequencing.</title>
        <authorList>
            <person name="Ghodhbane-Gtari F."/>
            <person name="Swanson E."/>
            <person name="Gueddou A."/>
            <person name="Louati M."/>
            <person name="Nouioui I."/>
            <person name="Hezbri K."/>
            <person name="Abebe-Akele F."/>
            <person name="Simpson S."/>
            <person name="Morris K."/>
            <person name="Thomas K."/>
            <person name="Gtari M."/>
            <person name="Tisa L.S."/>
        </authorList>
    </citation>
    <scope>NUCLEOTIDE SEQUENCE [LARGE SCALE GENOMIC DNA]</scope>
    <source>
        <strain evidence="2">NRRL B-16219</strain>
    </source>
</reference>
<proteinExistence type="predicted"/>
<keyword evidence="2" id="KW-1185">Reference proteome</keyword>
<accession>A0A1S1RDC4</accession>
<gene>
    <name evidence="1" type="ORF">BBK14_31190</name>
</gene>
<comment type="caution">
    <text evidence="1">The sequence shown here is derived from an EMBL/GenBank/DDBJ whole genome shotgun (WGS) entry which is preliminary data.</text>
</comment>